<keyword evidence="3" id="KW-1185">Reference proteome</keyword>
<accession>A0ABW3GEI3</accession>
<dbReference type="SUPFAM" id="SSF51658">
    <property type="entry name" value="Xylose isomerase-like"/>
    <property type="match status" value="1"/>
</dbReference>
<evidence type="ECO:0000259" key="1">
    <source>
        <dbReference type="Pfam" id="PF09836"/>
    </source>
</evidence>
<comment type="caution">
    <text evidence="2">The sequence shown here is derived from an EMBL/GenBank/DDBJ whole genome shotgun (WGS) entry which is preliminary data.</text>
</comment>
<protein>
    <submittedName>
        <fullName evidence="2">DUF692 family multinuclear iron-containing protein</fullName>
    </submittedName>
</protein>
<dbReference type="Pfam" id="PF05114">
    <property type="entry name" value="MbnB_TglH_ChrH"/>
    <property type="match status" value="1"/>
</dbReference>
<dbReference type="InterPro" id="IPR036237">
    <property type="entry name" value="Xyl_isomerase-like_sf"/>
</dbReference>
<reference evidence="3" key="1">
    <citation type="journal article" date="2019" name="Int. J. Syst. Evol. Microbiol.">
        <title>The Global Catalogue of Microorganisms (GCM) 10K type strain sequencing project: providing services to taxonomists for standard genome sequencing and annotation.</title>
        <authorList>
            <consortium name="The Broad Institute Genomics Platform"/>
            <consortium name="The Broad Institute Genome Sequencing Center for Infectious Disease"/>
            <person name="Wu L."/>
            <person name="Ma J."/>
        </authorList>
    </citation>
    <scope>NUCLEOTIDE SEQUENCE [LARGE SCALE GENOMIC DNA]</scope>
    <source>
        <strain evidence="3">CCUG 59685</strain>
    </source>
</reference>
<feature type="domain" description="Putative DNA-binding" evidence="1">
    <location>
        <begin position="306"/>
        <end position="400"/>
    </location>
</feature>
<proteinExistence type="predicted"/>
<dbReference type="InterPro" id="IPR018640">
    <property type="entry name" value="DUF2063"/>
</dbReference>
<dbReference type="Proteomes" id="UP001597106">
    <property type="component" value="Unassembled WGS sequence"/>
</dbReference>
<sequence>MPLTNPLPNALPHLGFGLGLRPTHYPYIFEHQPPVDWFEIISENFMDTDGKPKRNLARIKEQYPIVMHGVSMSIGSVDALNSEYLTKLKALIDWVQPAWVSDHLCWTGVAHKNTHDLLPLPYTEESLKHMVQRICQVQDRLGRRIALENPSTYLEFKHSTIPEAEFIAAMAQAADCHLLLDVNNVYVTSYNHRLDAQAYLDALPMERVIQVHLSGHRNKGSHIVDTHDDHVTEAVWGLYQYVVHRAGRVPNTMIEWDDQIPEFPVLAAELEKARQVASQASAYALPDTAKPVEASSPAMQPSLLQAQTHLQQAIVLGDRMDSRPAEWIRAKAEFVPEAQLSVYTEAYRYRLFDVVAEDYPVLAHYLTPPVFDRLLWDFIAAVQPEHFNIGRFALKLPAFIQIALPKHGFAHALCQLETLVAQMMDPAETPVLEASQLKGLTPDGLMDLQLMPRAALSLAHFSHGVNAYYQAVMDELPTPMDEAVDEYLVVYRHEDVVWRMTLEAQEFALLSTLFGGATVGEALAGLDDAAGPEVMAYFSKWMRNGLLAATQVAATIDATAADTTHLQKEETHAYLV</sequence>
<dbReference type="EMBL" id="JBHTJW010000002">
    <property type="protein sequence ID" value="MFD0928996.1"/>
    <property type="molecule type" value="Genomic_DNA"/>
</dbReference>
<dbReference type="InterPro" id="IPR007801">
    <property type="entry name" value="MbnB/TglH/ChrH"/>
</dbReference>
<dbReference type="PANTHER" id="PTHR42194:SF1">
    <property type="entry name" value="UPF0276 PROTEIN HI_1600"/>
    <property type="match status" value="1"/>
</dbReference>
<dbReference type="NCBIfam" id="NF003818">
    <property type="entry name" value="PRK05409.1"/>
    <property type="match status" value="1"/>
</dbReference>
<evidence type="ECO:0000313" key="2">
    <source>
        <dbReference type="EMBL" id="MFD0928996.1"/>
    </source>
</evidence>
<dbReference type="Pfam" id="PF09836">
    <property type="entry name" value="DUF2063"/>
    <property type="match status" value="1"/>
</dbReference>
<gene>
    <name evidence="2" type="ORF">ACFQ1T_04305</name>
</gene>
<dbReference type="RefSeq" id="WP_379074222.1">
    <property type="nucleotide sequence ID" value="NZ_JBHTJW010000002.1"/>
</dbReference>
<organism evidence="2 3">
    <name type="scientific">Methylophilus glucosoxydans</name>
    <dbReference type="NCBI Taxonomy" id="752553"/>
    <lineage>
        <taxon>Bacteria</taxon>
        <taxon>Pseudomonadati</taxon>
        <taxon>Pseudomonadota</taxon>
        <taxon>Betaproteobacteria</taxon>
        <taxon>Nitrosomonadales</taxon>
        <taxon>Methylophilaceae</taxon>
        <taxon>Methylophilus</taxon>
    </lineage>
</organism>
<name>A0ABW3GEI3_9PROT</name>
<dbReference type="PANTHER" id="PTHR42194">
    <property type="entry name" value="UPF0276 PROTEIN HI_1600"/>
    <property type="match status" value="1"/>
</dbReference>
<dbReference type="Gene3D" id="3.20.20.150">
    <property type="entry name" value="Divalent-metal-dependent TIM barrel enzymes"/>
    <property type="match status" value="1"/>
</dbReference>
<evidence type="ECO:0000313" key="3">
    <source>
        <dbReference type="Proteomes" id="UP001597106"/>
    </source>
</evidence>